<keyword evidence="1" id="KW-0732">Signal</keyword>
<dbReference type="SUPFAM" id="SSF53474">
    <property type="entry name" value="alpha/beta-Hydrolases"/>
    <property type="match status" value="1"/>
</dbReference>
<sequence>MKHLLVLALAVACAPATLAQKPKPKPKQATKPTAAAVPMTGLYEGAITLPNTLKLRIAFHFDGKGAGTWDSPDQGATGLKLASATAKGEVVSVTCTTPPWTFTGKRSADGTSLTGSFVQGGTPMEMSLKRVERVTTLRRPQTPKPPFPYKTVEVTIPNPAEAGVTLGGTLTVPPGTGPFPCAVFITGSGQQDRDEMIFEHKPFAILADDLARRGIASLRCDDRLVGKSKGDLSKATSASFATDTEAQVAFLKTRPEINAQKIGLIGHSEGGLIAPMLAAKPENKIAFMVLLAGPGVPGDQVILEQAAAVARASGATDALVAATRANQEKLFPIAKSEPDPQKAVDAMAKALGLPGASTLPSAALAQLQQLANPWMRFFLGYNPAPALSKTTCPVLALNGDKDLQVLVKQNLPVIEKLLKDAGNKEVTAVSLPGLNHLFQHTKTGNPSEYSTIEESFAPEAIKLIGEWIVSKTK</sequence>
<feature type="signal peptide" evidence="1">
    <location>
        <begin position="1"/>
        <end position="19"/>
    </location>
</feature>
<dbReference type="PANTHER" id="PTHR43265">
    <property type="entry name" value="ESTERASE ESTD"/>
    <property type="match status" value="1"/>
</dbReference>
<dbReference type="Pfam" id="PF12146">
    <property type="entry name" value="Hydrolase_4"/>
    <property type="match status" value="1"/>
</dbReference>
<feature type="chain" id="PRO_5030552668" description="Serine aminopeptidase S33 domain-containing protein" evidence="1">
    <location>
        <begin position="20"/>
        <end position="473"/>
    </location>
</feature>
<dbReference type="PANTHER" id="PTHR43265:SF1">
    <property type="entry name" value="ESTERASE ESTD"/>
    <property type="match status" value="1"/>
</dbReference>
<feature type="domain" description="Serine aminopeptidase S33" evidence="2">
    <location>
        <begin position="204"/>
        <end position="437"/>
    </location>
</feature>
<evidence type="ECO:0000313" key="3">
    <source>
        <dbReference type="EMBL" id="MBB6048901.1"/>
    </source>
</evidence>
<gene>
    <name evidence="3" type="ORF">HNQ39_000663</name>
</gene>
<accession>A0A7W9W5B9</accession>
<dbReference type="Proteomes" id="UP000520814">
    <property type="component" value="Unassembled WGS sequence"/>
</dbReference>
<evidence type="ECO:0000259" key="2">
    <source>
        <dbReference type="Pfam" id="PF12146"/>
    </source>
</evidence>
<dbReference type="Gene3D" id="3.40.50.1820">
    <property type="entry name" value="alpha/beta hydrolase"/>
    <property type="match status" value="1"/>
</dbReference>
<reference evidence="3 4" key="1">
    <citation type="submission" date="2020-08" db="EMBL/GenBank/DDBJ databases">
        <title>Genomic Encyclopedia of Type Strains, Phase IV (KMG-IV): sequencing the most valuable type-strain genomes for metagenomic binning, comparative biology and taxonomic classification.</title>
        <authorList>
            <person name="Goeker M."/>
        </authorList>
    </citation>
    <scope>NUCLEOTIDE SEQUENCE [LARGE SCALE GENOMIC DNA]</scope>
    <source>
        <strain evidence="3 4">DSM 23562</strain>
    </source>
</reference>
<protein>
    <recommendedName>
        <fullName evidence="2">Serine aminopeptidase S33 domain-containing protein</fullName>
    </recommendedName>
</protein>
<dbReference type="EMBL" id="JACHGW010000001">
    <property type="protein sequence ID" value="MBB6048901.1"/>
    <property type="molecule type" value="Genomic_DNA"/>
</dbReference>
<organism evidence="3 4">
    <name type="scientific">Armatimonas rosea</name>
    <dbReference type="NCBI Taxonomy" id="685828"/>
    <lineage>
        <taxon>Bacteria</taxon>
        <taxon>Bacillati</taxon>
        <taxon>Armatimonadota</taxon>
        <taxon>Armatimonadia</taxon>
        <taxon>Armatimonadales</taxon>
        <taxon>Armatimonadaceae</taxon>
        <taxon>Armatimonas</taxon>
    </lineage>
</organism>
<comment type="caution">
    <text evidence="3">The sequence shown here is derived from an EMBL/GenBank/DDBJ whole genome shotgun (WGS) entry which is preliminary data.</text>
</comment>
<dbReference type="InterPro" id="IPR029058">
    <property type="entry name" value="AB_hydrolase_fold"/>
</dbReference>
<proteinExistence type="predicted"/>
<dbReference type="InterPro" id="IPR022742">
    <property type="entry name" value="Hydrolase_4"/>
</dbReference>
<dbReference type="GO" id="GO:0052689">
    <property type="term" value="F:carboxylic ester hydrolase activity"/>
    <property type="evidence" value="ECO:0007669"/>
    <property type="project" value="TreeGrafter"/>
</dbReference>
<name>A0A7W9W5B9_ARMRO</name>
<evidence type="ECO:0000313" key="4">
    <source>
        <dbReference type="Proteomes" id="UP000520814"/>
    </source>
</evidence>
<dbReference type="RefSeq" id="WP_184192523.1">
    <property type="nucleotide sequence ID" value="NZ_JACHGW010000001.1"/>
</dbReference>
<keyword evidence="4" id="KW-1185">Reference proteome</keyword>
<dbReference type="AlphaFoldDB" id="A0A7W9W5B9"/>
<evidence type="ECO:0000256" key="1">
    <source>
        <dbReference type="SAM" id="SignalP"/>
    </source>
</evidence>
<dbReference type="InterPro" id="IPR053145">
    <property type="entry name" value="AB_hydrolase_Est10"/>
</dbReference>